<evidence type="ECO:0000313" key="1">
    <source>
        <dbReference type="EMBL" id="KAE8695083.1"/>
    </source>
</evidence>
<comment type="caution">
    <text evidence="1">The sequence shown here is derived from an EMBL/GenBank/DDBJ whole genome shotgun (WGS) entry which is preliminary data.</text>
</comment>
<sequence>MLSQRKFVVELLAKAGMLNANSAPTPMILQKLTSGSDKLLPDAQQCRSIVGSLLYVCHTCPDIAFSINRVAQFMHAPCESHLVAVKRILCYLVGTIDYGLVFTAGRSSGRSITAFADADLGRGRGSVVQALLDDLKEDQQEVPVIWCDNKSTVALSMHVNYVPTSHQVVDGLTKPLRE</sequence>
<protein>
    <recommendedName>
        <fullName evidence="3">Reverse transcriptase Ty1/copia-type domain-containing protein</fullName>
    </recommendedName>
</protein>
<accession>A0A6A2ZTI5</accession>
<dbReference type="PANTHER" id="PTHR11439">
    <property type="entry name" value="GAG-POL-RELATED RETROTRANSPOSON"/>
    <property type="match status" value="1"/>
</dbReference>
<reference evidence="1" key="1">
    <citation type="submission" date="2019-09" db="EMBL/GenBank/DDBJ databases">
        <title>Draft genome information of white flower Hibiscus syriacus.</title>
        <authorList>
            <person name="Kim Y.-M."/>
        </authorList>
    </citation>
    <scope>NUCLEOTIDE SEQUENCE [LARGE SCALE GENOMIC DNA]</scope>
    <source>
        <strain evidence="1">YM2019G1</strain>
    </source>
</reference>
<gene>
    <name evidence="1" type="ORF">F3Y22_tig00110744pilonHSYRG00046</name>
</gene>
<dbReference type="AlphaFoldDB" id="A0A6A2ZTI5"/>
<evidence type="ECO:0000313" key="2">
    <source>
        <dbReference type="Proteomes" id="UP000436088"/>
    </source>
</evidence>
<proteinExistence type="predicted"/>
<dbReference type="PANTHER" id="PTHR11439:SF467">
    <property type="entry name" value="INTEGRASE CATALYTIC DOMAIN-CONTAINING PROTEIN"/>
    <property type="match status" value="1"/>
</dbReference>
<evidence type="ECO:0008006" key="3">
    <source>
        <dbReference type="Google" id="ProtNLM"/>
    </source>
</evidence>
<dbReference type="EMBL" id="VEPZ02001095">
    <property type="protein sequence ID" value="KAE8695083.1"/>
    <property type="molecule type" value="Genomic_DNA"/>
</dbReference>
<keyword evidence="2" id="KW-1185">Reference proteome</keyword>
<organism evidence="1 2">
    <name type="scientific">Hibiscus syriacus</name>
    <name type="common">Rose of Sharon</name>
    <dbReference type="NCBI Taxonomy" id="106335"/>
    <lineage>
        <taxon>Eukaryota</taxon>
        <taxon>Viridiplantae</taxon>
        <taxon>Streptophyta</taxon>
        <taxon>Embryophyta</taxon>
        <taxon>Tracheophyta</taxon>
        <taxon>Spermatophyta</taxon>
        <taxon>Magnoliopsida</taxon>
        <taxon>eudicotyledons</taxon>
        <taxon>Gunneridae</taxon>
        <taxon>Pentapetalae</taxon>
        <taxon>rosids</taxon>
        <taxon>malvids</taxon>
        <taxon>Malvales</taxon>
        <taxon>Malvaceae</taxon>
        <taxon>Malvoideae</taxon>
        <taxon>Hibiscus</taxon>
    </lineage>
</organism>
<name>A0A6A2ZTI5_HIBSY</name>
<dbReference type="Proteomes" id="UP000436088">
    <property type="component" value="Unassembled WGS sequence"/>
</dbReference>